<dbReference type="Proteomes" id="UP001222800">
    <property type="component" value="Chromosome"/>
</dbReference>
<name>A0ABY8EHB6_9FIRM</name>
<reference evidence="2 3" key="1">
    <citation type="submission" date="2023-03" db="EMBL/GenBank/DDBJ databases">
        <title>Complete genome sequence of Tepidibacter sp. SWIR-1, isolated from a deep-sea hydrothermal vent.</title>
        <authorList>
            <person name="Li X."/>
        </authorList>
    </citation>
    <scope>NUCLEOTIDE SEQUENCE [LARGE SCALE GENOMIC DNA]</scope>
    <source>
        <strain evidence="2 3">SWIR-1</strain>
    </source>
</reference>
<dbReference type="SUPFAM" id="SSF53597">
    <property type="entry name" value="Dihydrofolate reductase-like"/>
    <property type="match status" value="1"/>
</dbReference>
<evidence type="ECO:0000313" key="2">
    <source>
        <dbReference type="EMBL" id="WFD12350.1"/>
    </source>
</evidence>
<evidence type="ECO:0000259" key="1">
    <source>
        <dbReference type="Pfam" id="PF01872"/>
    </source>
</evidence>
<accession>A0ABY8EHB6</accession>
<dbReference type="EMBL" id="CP120733">
    <property type="protein sequence ID" value="WFD12350.1"/>
    <property type="molecule type" value="Genomic_DNA"/>
</dbReference>
<organism evidence="2 3">
    <name type="scientific">Tepidibacter hydrothermalis</name>
    <dbReference type="NCBI Taxonomy" id="3036126"/>
    <lineage>
        <taxon>Bacteria</taxon>
        <taxon>Bacillati</taxon>
        <taxon>Bacillota</taxon>
        <taxon>Clostridia</taxon>
        <taxon>Peptostreptococcales</taxon>
        <taxon>Peptostreptococcaceae</taxon>
        <taxon>Tepidibacter</taxon>
    </lineage>
</organism>
<proteinExistence type="predicted"/>
<dbReference type="InterPro" id="IPR002734">
    <property type="entry name" value="RibDG_C"/>
</dbReference>
<dbReference type="InterPro" id="IPR024072">
    <property type="entry name" value="DHFR-like_dom_sf"/>
</dbReference>
<dbReference type="InterPro" id="IPR050765">
    <property type="entry name" value="Riboflavin_Biosynth_HTPR"/>
</dbReference>
<keyword evidence="3" id="KW-1185">Reference proteome</keyword>
<dbReference type="Gene3D" id="3.40.430.10">
    <property type="entry name" value="Dihydrofolate Reductase, subunit A"/>
    <property type="match status" value="1"/>
</dbReference>
<evidence type="ECO:0000313" key="3">
    <source>
        <dbReference type="Proteomes" id="UP001222800"/>
    </source>
</evidence>
<sequence length="174" mass="20039">MMRKIILSLAMSLDSYIIDENGSYAWITGDGDHSLDTDEKFNFNAFLEKVDIVVMGRIAYEDAMMELFKDKRVIVATRKDMKDHDNVEFIKDDVIGYIQKLQQEEGKDIFLYGGSVLVDHFMKADIIDEFIIGIVPMILGNGKPLFFDNNPSVKLHLDRYTIQEGLSVLEYSRR</sequence>
<gene>
    <name evidence="2" type="ORF">P4S50_07295</name>
</gene>
<dbReference type="PANTHER" id="PTHR38011">
    <property type="entry name" value="DIHYDROFOLATE REDUCTASE FAMILY PROTEIN (AFU_ORTHOLOGUE AFUA_8G06820)"/>
    <property type="match status" value="1"/>
</dbReference>
<dbReference type="PANTHER" id="PTHR38011:SF11">
    <property type="entry name" value="2,5-DIAMINO-6-RIBOSYLAMINO-4(3H)-PYRIMIDINONE 5'-PHOSPHATE REDUCTASE"/>
    <property type="match status" value="1"/>
</dbReference>
<protein>
    <submittedName>
        <fullName evidence="2">Dihydrofolate reductase family protein</fullName>
    </submittedName>
</protein>
<dbReference type="Pfam" id="PF01872">
    <property type="entry name" value="RibD_C"/>
    <property type="match status" value="1"/>
</dbReference>
<feature type="domain" description="Bacterial bifunctional deaminase-reductase C-terminal" evidence="1">
    <location>
        <begin position="3"/>
        <end position="158"/>
    </location>
</feature>